<reference evidence="1 2" key="1">
    <citation type="submission" date="2018-06" db="EMBL/GenBank/DDBJ databases">
        <authorList>
            <consortium name="Pathogen Informatics"/>
            <person name="Doyle S."/>
        </authorList>
    </citation>
    <scope>NUCLEOTIDE SEQUENCE [LARGE SCALE GENOMIC DNA]</scope>
    <source>
        <strain evidence="1 2">NCTC11343</strain>
    </source>
</reference>
<dbReference type="Proteomes" id="UP000251241">
    <property type="component" value="Unassembled WGS sequence"/>
</dbReference>
<dbReference type="AlphaFoldDB" id="A0A2X2J4E1"/>
<gene>
    <name evidence="1" type="ORF">NCTC11343_03525</name>
</gene>
<name>A0A2X2J4E1_SPHMU</name>
<accession>A0A2X2J4E1</accession>
<evidence type="ECO:0000313" key="2">
    <source>
        <dbReference type="Proteomes" id="UP000251241"/>
    </source>
</evidence>
<sequence length="126" mass="14252">MKNLQFSFDGPGVNSWQNYLYSQDTIVIEDERIFIQTNFSDWLSERFKLTGAQLQFAADLGSAAQDYFASQIAEAISLRTPIVLEREEAEEGIGNSKTGSVTQVFIPVDGSSMIYGRRLIIKFYYS</sequence>
<dbReference type="RefSeq" id="WP_112375335.1">
    <property type="nucleotide sequence ID" value="NZ_CP069793.1"/>
</dbReference>
<proteinExistence type="predicted"/>
<dbReference type="EMBL" id="UAUU01000009">
    <property type="protein sequence ID" value="SPZ88504.1"/>
    <property type="molecule type" value="Genomic_DNA"/>
</dbReference>
<dbReference type="GeneID" id="97183379"/>
<protein>
    <submittedName>
        <fullName evidence="1">Uncharacterized protein</fullName>
    </submittedName>
</protein>
<organism evidence="1 2">
    <name type="scientific">Sphingobacterium multivorum</name>
    <dbReference type="NCBI Taxonomy" id="28454"/>
    <lineage>
        <taxon>Bacteria</taxon>
        <taxon>Pseudomonadati</taxon>
        <taxon>Bacteroidota</taxon>
        <taxon>Sphingobacteriia</taxon>
        <taxon>Sphingobacteriales</taxon>
        <taxon>Sphingobacteriaceae</taxon>
        <taxon>Sphingobacterium</taxon>
    </lineage>
</organism>
<evidence type="ECO:0000313" key="1">
    <source>
        <dbReference type="EMBL" id="SPZ88504.1"/>
    </source>
</evidence>